<dbReference type="EMBL" id="VUMX01000006">
    <property type="protein sequence ID" value="MST86714.1"/>
    <property type="molecule type" value="Genomic_DNA"/>
</dbReference>
<dbReference type="InterPro" id="IPR028082">
    <property type="entry name" value="Peripla_BP_I"/>
</dbReference>
<comment type="caution">
    <text evidence="5">The sequence shown here is derived from an EMBL/GenBank/DDBJ whole genome shotgun (WGS) entry which is preliminary data.</text>
</comment>
<dbReference type="PANTHER" id="PTHR30483:SF6">
    <property type="entry name" value="PERIPLASMIC BINDING PROTEIN OF ABC TRANSPORTER FOR NATURAL AMINO ACIDS"/>
    <property type="match status" value="1"/>
</dbReference>
<evidence type="ECO:0000313" key="6">
    <source>
        <dbReference type="Proteomes" id="UP000438120"/>
    </source>
</evidence>
<dbReference type="PROSITE" id="PS51257">
    <property type="entry name" value="PROKAR_LIPOPROTEIN"/>
    <property type="match status" value="1"/>
</dbReference>
<dbReference type="OrthoDB" id="9783240at2"/>
<dbReference type="Pfam" id="PF13458">
    <property type="entry name" value="Peripla_BP_6"/>
    <property type="match status" value="1"/>
</dbReference>
<sequence>MNFKKMFGLTAATMMSAAALTGCATAKTASNGGNKTSDNKFRIGLNLELSGAAGSYGQQEKKGATLAADEINKKGGVKIGGKTYKIKLYVSDNKSSTSTAASVAAQMVNSNKVVAQVGPAATAYATASIANLTKAGVPMVGPSATAAAFTQTKSGQTQKYAFRACFIDPYQGKKAAEFMYNTLKKRKVAIVADNSTDYGTGLTKAFSAEFKKLGGKVVTTQYFQAGDKDFNSTLTTVKNKKPDAIYLPGYYTEIGLVVKQAREMGISVPMVGADGMGSPKLAQIAGKKNASNIYYTTHFSTKSKEPQVVKFMKAYKAKYGEEPATFTSLAYDSVNMVVEAAKKEGEVSSSAVQKGLASLKNFKGVTGNITMDSKHNPQKSVVVEEMEKGAVTKAYTVK</sequence>
<proteinExistence type="inferred from homology"/>
<name>A0A6A8MBH4_9LACO</name>
<dbReference type="InterPro" id="IPR051010">
    <property type="entry name" value="BCAA_transport"/>
</dbReference>
<dbReference type="InterPro" id="IPR028081">
    <property type="entry name" value="Leu-bd"/>
</dbReference>
<organism evidence="5 6">
    <name type="scientific">Lactobacillus porci</name>
    <dbReference type="NCBI Taxonomy" id="2012477"/>
    <lineage>
        <taxon>Bacteria</taxon>
        <taxon>Bacillati</taxon>
        <taxon>Bacillota</taxon>
        <taxon>Bacilli</taxon>
        <taxon>Lactobacillales</taxon>
        <taxon>Lactobacillaceae</taxon>
        <taxon>Lactobacillus</taxon>
    </lineage>
</organism>
<dbReference type="SUPFAM" id="SSF53822">
    <property type="entry name" value="Periplasmic binding protein-like I"/>
    <property type="match status" value="1"/>
</dbReference>
<evidence type="ECO:0000313" key="5">
    <source>
        <dbReference type="EMBL" id="MST86714.1"/>
    </source>
</evidence>
<evidence type="ECO:0000256" key="3">
    <source>
        <dbReference type="SAM" id="SignalP"/>
    </source>
</evidence>
<evidence type="ECO:0000259" key="4">
    <source>
        <dbReference type="Pfam" id="PF13458"/>
    </source>
</evidence>
<dbReference type="Proteomes" id="UP000438120">
    <property type="component" value="Unassembled WGS sequence"/>
</dbReference>
<dbReference type="AlphaFoldDB" id="A0A6A8MBH4"/>
<feature type="signal peptide" evidence="3">
    <location>
        <begin position="1"/>
        <end position="26"/>
    </location>
</feature>
<protein>
    <submittedName>
        <fullName evidence="5">ABC transporter substrate-binding protein</fullName>
    </submittedName>
</protein>
<dbReference type="PANTHER" id="PTHR30483">
    <property type="entry name" value="LEUCINE-SPECIFIC-BINDING PROTEIN"/>
    <property type="match status" value="1"/>
</dbReference>
<keyword evidence="6" id="KW-1185">Reference proteome</keyword>
<reference evidence="5 6" key="1">
    <citation type="submission" date="2019-08" db="EMBL/GenBank/DDBJ databases">
        <title>In-depth cultivation of the pig gut microbiome towards novel bacterial diversity and tailored functional studies.</title>
        <authorList>
            <person name="Wylensek D."/>
            <person name="Hitch T.C.A."/>
            <person name="Clavel T."/>
        </authorList>
    </citation>
    <scope>NUCLEOTIDE SEQUENCE [LARGE SCALE GENOMIC DNA]</scope>
    <source>
        <strain evidence="5 6">Bifido-178-WT-2B</strain>
    </source>
</reference>
<feature type="domain" description="Leucine-binding protein" evidence="4">
    <location>
        <begin position="41"/>
        <end position="380"/>
    </location>
</feature>
<gene>
    <name evidence="5" type="ORF">FYJ62_03440</name>
</gene>
<evidence type="ECO:0000256" key="1">
    <source>
        <dbReference type="ARBA" id="ARBA00010062"/>
    </source>
</evidence>
<dbReference type="RefSeq" id="WP_154547748.1">
    <property type="nucleotide sequence ID" value="NZ_VUMX01000006.1"/>
</dbReference>
<feature type="chain" id="PRO_5025452700" evidence="3">
    <location>
        <begin position="27"/>
        <end position="398"/>
    </location>
</feature>
<accession>A0A6A8MBH4</accession>
<keyword evidence="2 3" id="KW-0732">Signal</keyword>
<comment type="similarity">
    <text evidence="1">Belongs to the leucine-binding protein family.</text>
</comment>
<evidence type="ECO:0000256" key="2">
    <source>
        <dbReference type="ARBA" id="ARBA00022729"/>
    </source>
</evidence>
<dbReference type="CDD" id="cd06347">
    <property type="entry name" value="PBP1_ABC_LivK_ligand_binding-like"/>
    <property type="match status" value="1"/>
</dbReference>
<dbReference type="Gene3D" id="3.40.50.2300">
    <property type="match status" value="2"/>
</dbReference>